<sequence length="132" mass="14958">MLIPRRHARLTGPFGIYINHVWQFRNGNWMAMLLYSTPMFGYYARMMGAEVDGDLWYYGNSLYEFTKLHFHGGTIVDDSHIRGHYIDGNGLTLKDTFVSGVMHPRCYASAGSVVSGEENGPWKVFLNSGGKE</sequence>
<organism evidence="1 2">
    <name type="scientific">Seminavis robusta</name>
    <dbReference type="NCBI Taxonomy" id="568900"/>
    <lineage>
        <taxon>Eukaryota</taxon>
        <taxon>Sar</taxon>
        <taxon>Stramenopiles</taxon>
        <taxon>Ochrophyta</taxon>
        <taxon>Bacillariophyta</taxon>
        <taxon>Bacillariophyceae</taxon>
        <taxon>Bacillariophycidae</taxon>
        <taxon>Naviculales</taxon>
        <taxon>Naviculaceae</taxon>
        <taxon>Seminavis</taxon>
    </lineage>
</organism>
<accession>A0A9N8DKF9</accession>
<keyword evidence="2" id="KW-1185">Reference proteome</keyword>
<dbReference type="Proteomes" id="UP001153069">
    <property type="component" value="Unassembled WGS sequence"/>
</dbReference>
<dbReference type="AlphaFoldDB" id="A0A9N8DKF9"/>
<gene>
    <name evidence="1" type="ORF">SEMRO_193_G082620.1</name>
</gene>
<evidence type="ECO:0000313" key="1">
    <source>
        <dbReference type="EMBL" id="CAB9504322.1"/>
    </source>
</evidence>
<comment type="caution">
    <text evidence="1">The sequence shown here is derived from an EMBL/GenBank/DDBJ whole genome shotgun (WGS) entry which is preliminary data.</text>
</comment>
<reference evidence="1" key="1">
    <citation type="submission" date="2020-06" db="EMBL/GenBank/DDBJ databases">
        <authorList>
            <consortium name="Plant Systems Biology data submission"/>
        </authorList>
    </citation>
    <scope>NUCLEOTIDE SEQUENCE</scope>
    <source>
        <strain evidence="1">D6</strain>
    </source>
</reference>
<dbReference type="EMBL" id="CAICTM010000192">
    <property type="protein sequence ID" value="CAB9504322.1"/>
    <property type="molecule type" value="Genomic_DNA"/>
</dbReference>
<proteinExistence type="predicted"/>
<name>A0A9N8DKF9_9STRA</name>
<protein>
    <submittedName>
        <fullName evidence="1">Uncharacterized protein</fullName>
    </submittedName>
</protein>
<evidence type="ECO:0000313" key="2">
    <source>
        <dbReference type="Proteomes" id="UP001153069"/>
    </source>
</evidence>